<dbReference type="EMBL" id="FOVW01000005">
    <property type="protein sequence ID" value="SFO32270.1"/>
    <property type="molecule type" value="Genomic_DNA"/>
</dbReference>
<keyword evidence="3" id="KW-1185">Reference proteome</keyword>
<keyword evidence="1" id="KW-0732">Signal</keyword>
<dbReference type="Gene3D" id="2.60.120.260">
    <property type="entry name" value="Galactose-binding domain-like"/>
    <property type="match status" value="1"/>
</dbReference>
<dbReference type="STRING" id="226506.SAMN04488519_105256"/>
<feature type="signal peptide" evidence="1">
    <location>
        <begin position="1"/>
        <end position="23"/>
    </location>
</feature>
<protein>
    <recommendedName>
        <fullName evidence="4">NADH:ubiquinone oxidoreductase intermediate-associated protein 30 domain-containing protein</fullName>
    </recommendedName>
</protein>
<name>A0A1I5G8C2_9BACT</name>
<evidence type="ECO:0000313" key="3">
    <source>
        <dbReference type="Proteomes" id="UP000199564"/>
    </source>
</evidence>
<sequence length="193" mass="21477">MKAGRNFSLILFLFLLVSCNAEEDFLPKGSQLLLNPNLSLYQGSVLPWNSSNIREQFEIGTDSEVFYSGNRSLFIVNIDSTEFASASWNQTYTGPMPKEGSTIELLAFIKGENIKSLRADNNIFISLIVRSGKGEIIKSNSVINQLEGDFDWYLLKVTLDNFPADANSIGASVGLNSRVLGKAYFDEINLFVR</sequence>
<organism evidence="2 3">
    <name type="scientific">Algoriphagus ornithinivorans</name>
    <dbReference type="NCBI Taxonomy" id="226506"/>
    <lineage>
        <taxon>Bacteria</taxon>
        <taxon>Pseudomonadati</taxon>
        <taxon>Bacteroidota</taxon>
        <taxon>Cytophagia</taxon>
        <taxon>Cytophagales</taxon>
        <taxon>Cyclobacteriaceae</taxon>
        <taxon>Algoriphagus</taxon>
    </lineage>
</organism>
<gene>
    <name evidence="2" type="ORF">SAMN04488519_105256</name>
</gene>
<accession>A0A1I5G8C2</accession>
<evidence type="ECO:0000256" key="1">
    <source>
        <dbReference type="SAM" id="SignalP"/>
    </source>
</evidence>
<feature type="chain" id="PRO_5011470539" description="NADH:ubiquinone oxidoreductase intermediate-associated protein 30 domain-containing protein" evidence="1">
    <location>
        <begin position="24"/>
        <end position="193"/>
    </location>
</feature>
<dbReference type="Proteomes" id="UP000199564">
    <property type="component" value="Unassembled WGS sequence"/>
</dbReference>
<evidence type="ECO:0008006" key="4">
    <source>
        <dbReference type="Google" id="ProtNLM"/>
    </source>
</evidence>
<reference evidence="3" key="1">
    <citation type="submission" date="2016-10" db="EMBL/GenBank/DDBJ databases">
        <authorList>
            <person name="Varghese N."/>
            <person name="Submissions S."/>
        </authorList>
    </citation>
    <scope>NUCLEOTIDE SEQUENCE [LARGE SCALE GENOMIC DNA]</scope>
    <source>
        <strain evidence="3">DSM 15282</strain>
    </source>
</reference>
<proteinExistence type="predicted"/>
<dbReference type="AlphaFoldDB" id="A0A1I5G8C2"/>
<dbReference type="PROSITE" id="PS51257">
    <property type="entry name" value="PROKAR_LIPOPROTEIN"/>
    <property type="match status" value="1"/>
</dbReference>
<evidence type="ECO:0000313" key="2">
    <source>
        <dbReference type="EMBL" id="SFO32270.1"/>
    </source>
</evidence>